<evidence type="ECO:0000256" key="1">
    <source>
        <dbReference type="SAM" id="MobiDB-lite"/>
    </source>
</evidence>
<evidence type="ECO:0000313" key="2">
    <source>
        <dbReference type="EMBL" id="SQH75371.1"/>
    </source>
</evidence>
<proteinExistence type="predicted"/>
<dbReference type="AlphaFoldDB" id="A0A330LZQ3"/>
<dbReference type="KEGG" id="sbk:SHEWBE_1405"/>
<feature type="region of interest" description="Disordered" evidence="1">
    <location>
        <begin position="1"/>
        <end position="31"/>
    </location>
</feature>
<accession>A0A330LZQ3</accession>
<gene>
    <name evidence="2" type="ORF">SHEWBE_1405</name>
</gene>
<organism evidence="2 3">
    <name type="scientific">Shewanella benthica</name>
    <dbReference type="NCBI Taxonomy" id="43661"/>
    <lineage>
        <taxon>Bacteria</taxon>
        <taxon>Pseudomonadati</taxon>
        <taxon>Pseudomonadota</taxon>
        <taxon>Gammaproteobacteria</taxon>
        <taxon>Alteromonadales</taxon>
        <taxon>Shewanellaceae</taxon>
        <taxon>Shewanella</taxon>
    </lineage>
</organism>
<evidence type="ECO:0000313" key="3">
    <source>
        <dbReference type="Proteomes" id="UP000250123"/>
    </source>
</evidence>
<dbReference type="EMBL" id="LS483452">
    <property type="protein sequence ID" value="SQH75371.1"/>
    <property type="molecule type" value="Genomic_DNA"/>
</dbReference>
<reference evidence="3" key="1">
    <citation type="submission" date="2018-06" db="EMBL/GenBank/DDBJ databases">
        <authorList>
            <person name="Cea G.-C."/>
            <person name="William W."/>
        </authorList>
    </citation>
    <scope>NUCLEOTIDE SEQUENCE [LARGE SCALE GENOMIC DNA]</scope>
    <source>
        <strain evidence="3">DB21MT-2</strain>
    </source>
</reference>
<dbReference type="Proteomes" id="UP000250123">
    <property type="component" value="Chromosome SHEWBE"/>
</dbReference>
<name>A0A330LZQ3_9GAMM</name>
<protein>
    <submittedName>
        <fullName evidence="2">Uncharacterized protein</fullName>
    </submittedName>
</protein>
<feature type="compositionally biased region" description="Basic and acidic residues" evidence="1">
    <location>
        <begin position="1"/>
        <end position="12"/>
    </location>
</feature>
<sequence length="31" mass="3463">MTSHLSDKESKQKSSLIEHTQEAAFILSQTS</sequence>